<dbReference type="InterPro" id="IPR040240">
    <property type="entry name" value="TAF1"/>
</dbReference>
<dbReference type="GO" id="GO:0005669">
    <property type="term" value="C:transcription factor TFIID complex"/>
    <property type="evidence" value="ECO:0007669"/>
    <property type="project" value="InterPro"/>
</dbReference>
<proteinExistence type="predicted"/>
<keyword evidence="10" id="KW-0648">Protein biosynthesis</keyword>
<keyword evidence="2" id="KW-0805">Transcription regulation</keyword>
<dbReference type="PANTHER" id="PTHR13900">
    <property type="entry name" value="TRANSCRIPTION INITIATION FACTOR TFIID"/>
    <property type="match status" value="1"/>
</dbReference>
<dbReference type="GO" id="GO:0051123">
    <property type="term" value="P:RNA polymerase II preinitiation complex assembly"/>
    <property type="evidence" value="ECO:0007669"/>
    <property type="project" value="TreeGrafter"/>
</dbReference>
<feature type="region of interest" description="Disordered" evidence="8">
    <location>
        <begin position="1145"/>
        <end position="1214"/>
    </location>
</feature>
<evidence type="ECO:0000256" key="6">
    <source>
        <dbReference type="ARBA" id="ARBA00040102"/>
    </source>
</evidence>
<dbReference type="Proteomes" id="UP000247409">
    <property type="component" value="Unassembled WGS sequence"/>
</dbReference>
<keyword evidence="10" id="KW-0396">Initiation factor</keyword>
<dbReference type="InterPro" id="IPR001487">
    <property type="entry name" value="Bromodomain"/>
</dbReference>
<evidence type="ECO:0000256" key="3">
    <source>
        <dbReference type="ARBA" id="ARBA00023117"/>
    </source>
</evidence>
<dbReference type="SUPFAM" id="SSF47055">
    <property type="entry name" value="TAF(II)230 TBP-binding fragment"/>
    <property type="match status" value="1"/>
</dbReference>
<feature type="region of interest" description="Disordered" evidence="8">
    <location>
        <begin position="356"/>
        <end position="443"/>
    </location>
</feature>
<keyword evidence="5" id="KW-0539">Nucleus</keyword>
<evidence type="ECO:0000259" key="9">
    <source>
        <dbReference type="PROSITE" id="PS50014"/>
    </source>
</evidence>
<feature type="compositionally biased region" description="Acidic residues" evidence="8">
    <location>
        <begin position="366"/>
        <end position="375"/>
    </location>
</feature>
<dbReference type="CDD" id="cd04369">
    <property type="entry name" value="Bromodomain"/>
    <property type="match status" value="1"/>
</dbReference>
<dbReference type="Pfam" id="PF12157">
    <property type="entry name" value="DUF3591"/>
    <property type="match status" value="1"/>
</dbReference>
<accession>A0A2V3IVC1</accession>
<feature type="region of interest" description="Disordered" evidence="8">
    <location>
        <begin position="1248"/>
        <end position="1330"/>
    </location>
</feature>
<feature type="compositionally biased region" description="Polar residues" evidence="8">
    <location>
        <begin position="404"/>
        <end position="416"/>
    </location>
</feature>
<evidence type="ECO:0000313" key="10">
    <source>
        <dbReference type="EMBL" id="PXF46039.1"/>
    </source>
</evidence>
<dbReference type="InterPro" id="IPR036741">
    <property type="entry name" value="TAFII-230_TBP-bd_sf"/>
</dbReference>
<feature type="compositionally biased region" description="Acidic residues" evidence="8">
    <location>
        <begin position="81"/>
        <end position="90"/>
    </location>
</feature>
<evidence type="ECO:0000256" key="4">
    <source>
        <dbReference type="ARBA" id="ARBA00023163"/>
    </source>
</evidence>
<dbReference type="Pfam" id="PF00439">
    <property type="entry name" value="Bromodomain"/>
    <property type="match status" value="1"/>
</dbReference>
<sequence length="1653" mass="182708">MSAREGATGGTGFLFGNIDRRGRLDEDYLDDETKNNIDHVGAKIETKDKQLREIESLPLKRDTVSDDDDHYDDDPKKSDYYDIDDPDDLDEATRQDMHAISSRPKPVIVDEDENYDDEDGDDDGPQPEQPAPSASAPKPHSTPSSHPASPVKPHQSPRTLTALEQQRRLMRAAREAVKKPIIHLVTAADEEEEDPLPFTKLFFKPPPPLRFVAAQKRYGIVREPQPIQLAPDAADRLQSAPALPEVDPVSVVLVLDQKNAQQREGKKQHTQQLPVFTEEYYDAALPLEENGHVQPVVETHALVQQMDWEGDIAWGETNEDDEDDWAIGQSCEKPHVRIMDSDDDDDEFEDPVQLNVDKHHNQAGADSDDDIEWEDGGVTANNANTVKGDTLKGPDKMDIDVPATQVSNTKESSSHGSQEDKKNPSAQSDPSENGTQNATHTDSTAKAGLAIPPQSILESIPPQNPDLRDGTWVRGIAWDSQSETEPDDSSTSSGNRSIISDREKLSRLILDLNDENMMFEQVSENSTEEKSGMLTGKNVLNVHGQSRDLLQTTGTKLQQLLESDRFNISNDLYYASGSSTHQRIDRRSILRGLQNAPPAVKCQTTHHSATTASLLSFRRPKLSADNLPKKAVLQPFRRKRPKGGKAQIAGQIPKKLSELQCSVKDAYRVSLFEYALERQPSVLPIPGMASRVVTFARKDSAAEAAQASKNAAGTAEADTVFLAPDEPPPVNAGDIDSDGKHLSVIESHVYSAPCAKTTTPTTDFLLVRNDNEMFVREIDSVVSVGMTEPKIEVMAPNTERYKKFAKDRVSLWVMREAARQRKEFLKQQKKQQKEDHSAPREEPQPFIEKEQIFRAFPRRRTYPETSLIKLLREMSKNQNGKYVISEDFTKNTAFREAKEAELLRTLTPQETTAYEAMESGWEHLLDIGVQTFTFPSGQGNILAASEKTGHEAGQAVATFLKCHLLKSPWYQSQNLIAAQRMQRKDLLQVLSLARIVNDLKEGGTSMESRLMTLSAAELNSVLMNHYRLNQKKIPSNLEERRALIREMVQRKQKSNVQDLSDYSNVIRTVLKKHRDTGLAKGAAIAAVGTAMSRGTMLSLPLQVQRRALEDGEVDELPTEADDYFPEKDGPAVYAAARAVFGERSKRDFSKDRLAPTPSGRSNGSGNTPKRKTGSAVTGSASPAVASSSKGGTGPGNGAKKTAESVEDSQRKLKKKVTRLKVTKKVTGADGKQRTVVTYVTDPEEIKRRLEKRGASKKNKKESVASGGPSGKSDGKLKIAIGLRDLQGGTKGVKKKSNAPEKKKSSKKTNPPTAPTPMDKPIQKISGERKGQIGKIKISTKQINKQKEQAALKRKRSQYGDDIIDYRAKKTAKTSRRKRNGTVQLNGILEQIEEIVRSTEGYIVPNMSVIKIARLQDGESPPPGVTATNLAVPKDTGLDFTAPVDAKLVPTYTQIVKNPMYLNLVRQKCKKMTYETSAQFLTDMELMTSNARLFNKSADVQWVVQHAELLLEVAREQVQRRSDDIKAAEEMVKLEKAEAKASASSTKTKKKKKSGGGSKKKESTKSKEVIVIQDNPDDIIEVKTMSKPDVINVDEPYNRGSERAQTFSSTFLGSRIAADDIFPMDTDIPTTAGGADANERSIVLNLDGGGDSML</sequence>
<feature type="region of interest" description="Disordered" evidence="8">
    <location>
        <begin position="478"/>
        <end position="498"/>
    </location>
</feature>
<feature type="compositionally biased region" description="Low complexity" evidence="8">
    <location>
        <begin position="489"/>
        <end position="498"/>
    </location>
</feature>
<feature type="compositionally biased region" description="Basic and acidic residues" evidence="8">
    <location>
        <begin position="389"/>
        <end position="399"/>
    </location>
</feature>
<evidence type="ECO:0000313" key="11">
    <source>
        <dbReference type="Proteomes" id="UP000247409"/>
    </source>
</evidence>
<dbReference type="GO" id="GO:0004402">
    <property type="term" value="F:histone acetyltransferase activity"/>
    <property type="evidence" value="ECO:0007669"/>
    <property type="project" value="InterPro"/>
</dbReference>
<dbReference type="SMART" id="SM00297">
    <property type="entry name" value="BROMO"/>
    <property type="match status" value="1"/>
</dbReference>
<feature type="domain" description="Bromo" evidence="9">
    <location>
        <begin position="1439"/>
        <end position="1501"/>
    </location>
</feature>
<dbReference type="SUPFAM" id="SSF47370">
    <property type="entry name" value="Bromodomain"/>
    <property type="match status" value="1"/>
</dbReference>
<dbReference type="Gene3D" id="1.10.1100.10">
    <property type="entry name" value="TAFII-230 TBP-binding domain"/>
    <property type="match status" value="1"/>
</dbReference>
<reference evidence="10 11" key="1">
    <citation type="journal article" date="2018" name="Mol. Biol. Evol.">
        <title>Analysis of the draft genome of the red seaweed Gracilariopsis chorda provides insights into genome size evolution in Rhodophyta.</title>
        <authorList>
            <person name="Lee J."/>
            <person name="Yang E.C."/>
            <person name="Graf L."/>
            <person name="Yang J.H."/>
            <person name="Qiu H."/>
            <person name="Zel Zion U."/>
            <person name="Chan C.X."/>
            <person name="Stephens T.G."/>
            <person name="Weber A.P.M."/>
            <person name="Boo G.H."/>
            <person name="Boo S.M."/>
            <person name="Kim K.M."/>
            <person name="Shin Y."/>
            <person name="Jung M."/>
            <person name="Lee S.J."/>
            <person name="Yim H.S."/>
            <person name="Lee J.H."/>
            <person name="Bhattacharya D."/>
            <person name="Yoon H.S."/>
        </authorList>
    </citation>
    <scope>NUCLEOTIDE SEQUENCE [LARGE SCALE GENOMIC DNA]</scope>
    <source>
        <strain evidence="10 11">SKKU-2015</strain>
        <tissue evidence="10">Whole body</tissue>
    </source>
</reference>
<dbReference type="PRINTS" id="PR00503">
    <property type="entry name" value="BROMODOMAIN"/>
</dbReference>
<keyword evidence="3 7" id="KW-0103">Bromodomain</keyword>
<comment type="subcellular location">
    <subcellularLocation>
        <location evidence="1">Nucleus</location>
    </subcellularLocation>
</comment>
<feature type="region of interest" description="Disordered" evidence="8">
    <location>
        <begin position="1535"/>
        <end position="1566"/>
    </location>
</feature>
<dbReference type="Pfam" id="PF09247">
    <property type="entry name" value="TBP-binding"/>
    <property type="match status" value="1"/>
</dbReference>
<dbReference type="Gene3D" id="1.20.920.10">
    <property type="entry name" value="Bromodomain-like"/>
    <property type="match status" value="1"/>
</dbReference>
<feature type="compositionally biased region" description="Polar residues" evidence="8">
    <location>
        <begin position="1174"/>
        <end position="1189"/>
    </location>
</feature>
<gene>
    <name evidence="10" type="ORF">BWQ96_04214</name>
</gene>
<evidence type="ECO:0000256" key="1">
    <source>
        <dbReference type="ARBA" id="ARBA00004123"/>
    </source>
</evidence>
<protein>
    <recommendedName>
        <fullName evidence="6">Transcription initiation factor TFIID subunit 1</fullName>
    </recommendedName>
</protein>
<dbReference type="OrthoDB" id="5752at2759"/>
<feature type="compositionally biased region" description="Polar residues" evidence="8">
    <location>
        <begin position="1158"/>
        <end position="1167"/>
    </location>
</feature>
<evidence type="ECO:0000256" key="5">
    <source>
        <dbReference type="ARBA" id="ARBA00023242"/>
    </source>
</evidence>
<dbReference type="InterPro" id="IPR036427">
    <property type="entry name" value="Bromodomain-like_sf"/>
</dbReference>
<keyword evidence="11" id="KW-1185">Reference proteome</keyword>
<keyword evidence="4" id="KW-0804">Transcription</keyword>
<feature type="region of interest" description="Disordered" evidence="8">
    <location>
        <begin position="56"/>
        <end position="161"/>
    </location>
</feature>
<feature type="compositionally biased region" description="Acidic residues" evidence="8">
    <location>
        <begin position="109"/>
        <end position="125"/>
    </location>
</feature>
<evidence type="ECO:0000256" key="7">
    <source>
        <dbReference type="PROSITE-ProRule" id="PRU00035"/>
    </source>
</evidence>
<dbReference type="InterPro" id="IPR009067">
    <property type="entry name" value="TAF_II_230-bd"/>
</dbReference>
<dbReference type="PANTHER" id="PTHR13900:SF0">
    <property type="entry name" value="TRANSCRIPTION INITIATION FACTOR TFIID SUBUNIT 1"/>
    <property type="match status" value="1"/>
</dbReference>
<feature type="compositionally biased region" description="Basic and acidic residues" evidence="8">
    <location>
        <begin position="1200"/>
        <end position="1210"/>
    </location>
</feature>
<dbReference type="InterPro" id="IPR022591">
    <property type="entry name" value="TAF1_HAT_dom"/>
</dbReference>
<name>A0A2V3IVC1_9FLOR</name>
<comment type="caution">
    <text evidence="10">The sequence shown here is derived from an EMBL/GenBank/DDBJ whole genome shotgun (WGS) entry which is preliminary data.</text>
</comment>
<dbReference type="PROSITE" id="PS50014">
    <property type="entry name" value="BROMODOMAIN_2"/>
    <property type="match status" value="1"/>
</dbReference>
<feature type="compositionally biased region" description="Polar residues" evidence="8">
    <location>
        <begin position="424"/>
        <end position="443"/>
    </location>
</feature>
<dbReference type="GO" id="GO:0016251">
    <property type="term" value="F:RNA polymerase II general transcription initiation factor activity"/>
    <property type="evidence" value="ECO:0007669"/>
    <property type="project" value="InterPro"/>
</dbReference>
<organism evidence="10 11">
    <name type="scientific">Gracilariopsis chorda</name>
    <dbReference type="NCBI Taxonomy" id="448386"/>
    <lineage>
        <taxon>Eukaryota</taxon>
        <taxon>Rhodophyta</taxon>
        <taxon>Florideophyceae</taxon>
        <taxon>Rhodymeniophycidae</taxon>
        <taxon>Gracilariales</taxon>
        <taxon>Gracilariaceae</taxon>
        <taxon>Gracilariopsis</taxon>
    </lineage>
</organism>
<feature type="compositionally biased region" description="Low complexity" evidence="8">
    <location>
        <begin position="131"/>
        <end position="149"/>
    </location>
</feature>
<dbReference type="GO" id="GO:0003743">
    <property type="term" value="F:translation initiation factor activity"/>
    <property type="evidence" value="ECO:0007669"/>
    <property type="project" value="UniProtKB-KW"/>
</dbReference>
<feature type="region of interest" description="Disordered" evidence="8">
    <location>
        <begin position="823"/>
        <end position="844"/>
    </location>
</feature>
<evidence type="ECO:0000256" key="8">
    <source>
        <dbReference type="SAM" id="MobiDB-lite"/>
    </source>
</evidence>
<evidence type="ECO:0000256" key="2">
    <source>
        <dbReference type="ARBA" id="ARBA00023015"/>
    </source>
</evidence>
<dbReference type="EMBL" id="NBIV01000046">
    <property type="protein sequence ID" value="PXF46039.1"/>
    <property type="molecule type" value="Genomic_DNA"/>
</dbReference>
<dbReference type="STRING" id="448386.A0A2V3IVC1"/>
<dbReference type="GO" id="GO:0017025">
    <property type="term" value="F:TBP-class protein binding"/>
    <property type="evidence" value="ECO:0007669"/>
    <property type="project" value="InterPro"/>
</dbReference>